<comment type="similarity">
    <text evidence="1">Belongs to the LytR/CpsA/Psr (LCP) family.</text>
</comment>
<keyword evidence="2" id="KW-1133">Transmembrane helix</keyword>
<dbReference type="Pfam" id="PF03816">
    <property type="entry name" value="LytR_cpsA_psr"/>
    <property type="match status" value="1"/>
</dbReference>
<dbReference type="NCBIfam" id="TIGR00350">
    <property type="entry name" value="lytR_cpsA_psr"/>
    <property type="match status" value="1"/>
</dbReference>
<gene>
    <name evidence="4" type="ORF">FD145_380</name>
</gene>
<feature type="transmembrane region" description="Helical" evidence="2">
    <location>
        <begin position="35"/>
        <end position="63"/>
    </location>
</feature>
<keyword evidence="2" id="KW-0472">Membrane</keyword>
<evidence type="ECO:0000259" key="3">
    <source>
        <dbReference type="Pfam" id="PF03816"/>
    </source>
</evidence>
<feature type="domain" description="Cell envelope-related transcriptional attenuator" evidence="3">
    <location>
        <begin position="95"/>
        <end position="241"/>
    </location>
</feature>
<evidence type="ECO:0000313" key="4">
    <source>
        <dbReference type="EMBL" id="KAF0134812.1"/>
    </source>
</evidence>
<reference evidence="4 5" key="1">
    <citation type="submission" date="2019-12" db="EMBL/GenBank/DDBJ databases">
        <authorList>
            <person name="Wolfe R."/>
            <person name="Danczak R."/>
            <person name="Wilkins M."/>
        </authorList>
    </citation>
    <scope>NUCLEOTIDE SEQUENCE [LARGE SCALE GENOMIC DNA]</scope>
    <source>
        <strain evidence="4">X2_MaxBin.013</strain>
    </source>
</reference>
<dbReference type="PANTHER" id="PTHR33392:SF6">
    <property type="entry name" value="POLYISOPRENYL-TEICHOIC ACID--PEPTIDOGLYCAN TEICHOIC ACID TRANSFERASE TAGU"/>
    <property type="match status" value="1"/>
</dbReference>
<accession>A0A833NYY3</accession>
<dbReference type="AlphaFoldDB" id="A0A833NYY3"/>
<evidence type="ECO:0000256" key="2">
    <source>
        <dbReference type="SAM" id="Phobius"/>
    </source>
</evidence>
<proteinExistence type="inferred from homology"/>
<dbReference type="InterPro" id="IPR050922">
    <property type="entry name" value="LytR/CpsA/Psr_CW_biosynth"/>
</dbReference>
<evidence type="ECO:0000256" key="1">
    <source>
        <dbReference type="ARBA" id="ARBA00006068"/>
    </source>
</evidence>
<dbReference type="Proteomes" id="UP000488506">
    <property type="component" value="Unassembled WGS sequence"/>
</dbReference>
<protein>
    <submittedName>
        <fullName evidence="4">Cell envelope-related transcriptional attenuator</fullName>
    </submittedName>
</protein>
<organism evidence="4 5">
    <name type="scientific">Candidatus Saganbacteria bacterium</name>
    <dbReference type="NCBI Taxonomy" id="2575572"/>
    <lineage>
        <taxon>Bacteria</taxon>
        <taxon>Bacillati</taxon>
        <taxon>Saganbacteria</taxon>
    </lineage>
</organism>
<dbReference type="PANTHER" id="PTHR33392">
    <property type="entry name" value="POLYISOPRENYL-TEICHOIC ACID--PEPTIDOGLYCAN TEICHOIC ACID TRANSFERASE TAGU"/>
    <property type="match status" value="1"/>
</dbReference>
<dbReference type="Gene3D" id="3.40.630.190">
    <property type="entry name" value="LCP protein"/>
    <property type="match status" value="1"/>
</dbReference>
<dbReference type="InterPro" id="IPR004474">
    <property type="entry name" value="LytR_CpsA_psr"/>
</dbReference>
<keyword evidence="2" id="KW-0812">Transmembrane</keyword>
<name>A0A833NYY3_UNCSA</name>
<dbReference type="EMBL" id="WPAF01000004">
    <property type="protein sequence ID" value="KAF0134812.1"/>
    <property type="molecule type" value="Genomic_DNA"/>
</dbReference>
<sequence length="322" mass="36518">MTDSWNKEYLKKIYSKIEEPAPVILDVKPKKRPPLLIICGLISLIIVSALMGFVVAIFSRFLLFETLLTIMPGEKLLKETNILVMGLDQGEEIHRSDTIMVVHINPKKSTANVISIPRDTYVAIPGFGMDKINHAYAFGGPELSKATVENLFGIKIPFYVSVDTGNLAELIDEIGGITIDVEKKMFYIDHSQNLFVDLNPGRQRLSGVKALSYLRYRQDGGDLHRIMRQQKFIKALSSQITSRENIIKSPQIVLKLFSYLDTNLNSREILGLAINMRKIFDYGQINMYSISGSDMQINGVYYMQPDMEQIKKQVNDYLKDAN</sequence>
<comment type="caution">
    <text evidence="4">The sequence shown here is derived from an EMBL/GenBank/DDBJ whole genome shotgun (WGS) entry which is preliminary data.</text>
</comment>
<evidence type="ECO:0000313" key="5">
    <source>
        <dbReference type="Proteomes" id="UP000488506"/>
    </source>
</evidence>